<comment type="subcellular location">
    <subcellularLocation>
        <location evidence="12">Endomembrane system</location>
        <topology evidence="12">Single-pass membrane protein</topology>
    </subcellularLocation>
    <subcellularLocation>
        <location evidence="2">Membrane</location>
        <topology evidence="2">Single-pass type II membrane protein</topology>
    </subcellularLocation>
</comment>
<evidence type="ECO:0000256" key="5">
    <source>
        <dbReference type="ARBA" id="ARBA00005584"/>
    </source>
</evidence>
<dbReference type="EnsemblMetazoa" id="SSS_4281s_mrna">
    <property type="protein sequence ID" value="KAF7493315.1"/>
    <property type="gene ID" value="SSS_4281"/>
</dbReference>
<reference evidence="18" key="1">
    <citation type="journal article" date="2020" name="PLoS Negl. Trop. Dis.">
        <title>High-quality nuclear genome for Sarcoptes scabiei-A critical resource for a neglected parasite.</title>
        <authorList>
            <person name="Korhonen P.K."/>
            <person name="Gasser R.B."/>
            <person name="Ma G."/>
            <person name="Wang T."/>
            <person name="Stroehlein A.J."/>
            <person name="Young N.D."/>
            <person name="Ang C.S."/>
            <person name="Fernando D.D."/>
            <person name="Lu H.C."/>
            <person name="Taylor S."/>
            <person name="Reynolds S.L."/>
            <person name="Mofiz E."/>
            <person name="Najaraj S.H."/>
            <person name="Gowda H."/>
            <person name="Madugundu A."/>
            <person name="Renuse S."/>
            <person name="Holt D."/>
            <person name="Pandey A."/>
            <person name="Papenfuss A.T."/>
            <person name="Fischer K."/>
        </authorList>
    </citation>
    <scope>NUCLEOTIDE SEQUENCE [LARGE SCALE GENOMIC DNA]</scope>
</reference>
<dbReference type="PANTHER" id="PTHR13174">
    <property type="entry name" value="D-GLUCURONYL C5-EPIMERASE"/>
    <property type="match status" value="1"/>
</dbReference>
<evidence type="ECO:0000256" key="4">
    <source>
        <dbReference type="ARBA" id="ARBA00005093"/>
    </source>
</evidence>
<dbReference type="GO" id="GO:0030210">
    <property type="term" value="P:heparin proteoglycan biosynthetic process"/>
    <property type="evidence" value="ECO:0007669"/>
    <property type="project" value="UniProtKB-UniPathway"/>
</dbReference>
<keyword evidence="11" id="KW-0413">Isomerase</keyword>
<feature type="region of interest" description="Disordered" evidence="13">
    <location>
        <begin position="56"/>
        <end position="80"/>
    </location>
</feature>
<keyword evidence="18" id="KW-1185">Reference proteome</keyword>
<name>A0A834RAR4_SARSC</name>
<dbReference type="InterPro" id="IPR010598">
    <property type="entry name" value="C5-epim_C"/>
</dbReference>
<dbReference type="Pfam" id="PF21174">
    <property type="entry name" value="Glce_b_sandwich"/>
    <property type="match status" value="1"/>
</dbReference>
<evidence type="ECO:0000259" key="14">
    <source>
        <dbReference type="Pfam" id="PF06662"/>
    </source>
</evidence>
<gene>
    <name evidence="16" type="ORF">SSS_4281</name>
</gene>
<comment type="catalytic activity">
    <reaction evidence="1">
        <text>[heparosan-N-sulfate](n) = [heparan-N-sulfate](n)</text>
        <dbReference type="Rhea" id="RHEA:20197"/>
        <dbReference type="Rhea" id="RHEA-COMP:9556"/>
        <dbReference type="Rhea" id="RHEA-COMP:9557"/>
        <dbReference type="ChEBI" id="CHEBI:58041"/>
        <dbReference type="ChEBI" id="CHEBI:58287"/>
        <dbReference type="EC" id="5.1.3.17"/>
    </reaction>
</comment>
<reference evidence="16" key="2">
    <citation type="submission" date="2020-01" db="EMBL/GenBank/DDBJ databases">
        <authorList>
            <person name="Korhonen P.K.K."/>
            <person name="Guangxu M.G."/>
            <person name="Wang T.W."/>
            <person name="Stroehlein A.J.S."/>
            <person name="Young N.D."/>
            <person name="Ang C.-S.A."/>
            <person name="Fernando D.W.F."/>
            <person name="Lu H.L."/>
            <person name="Taylor S.T."/>
            <person name="Ehtesham M.E.M."/>
            <person name="Najaraj S.H.N."/>
            <person name="Harsha G.H.G."/>
            <person name="Madugundu A.M."/>
            <person name="Renuse S.R."/>
            <person name="Holt D.H."/>
            <person name="Pandey A.P."/>
            <person name="Papenfuss A.P."/>
            <person name="Gasser R.B.G."/>
            <person name="Fischer K.F."/>
        </authorList>
    </citation>
    <scope>NUCLEOTIDE SEQUENCE</scope>
    <source>
        <strain evidence="16">SSS_KF_BRIS2020</strain>
    </source>
</reference>
<dbReference type="Proteomes" id="UP000070412">
    <property type="component" value="Unassembled WGS sequence"/>
</dbReference>
<evidence type="ECO:0000256" key="2">
    <source>
        <dbReference type="ARBA" id="ARBA00004606"/>
    </source>
</evidence>
<comment type="pathway">
    <text evidence="3">Glycan metabolism; heparin biosynthesis.</text>
</comment>
<evidence type="ECO:0000256" key="11">
    <source>
        <dbReference type="ARBA" id="ARBA00023235"/>
    </source>
</evidence>
<keyword evidence="8" id="KW-0735">Signal-anchor</keyword>
<evidence type="ECO:0000256" key="8">
    <source>
        <dbReference type="ARBA" id="ARBA00022968"/>
    </source>
</evidence>
<evidence type="ECO:0000259" key="15">
    <source>
        <dbReference type="Pfam" id="PF21174"/>
    </source>
</evidence>
<dbReference type="EC" id="5.1.3.17" evidence="6"/>
<feature type="domain" description="D-glucuronyl C5-epimerase C-terminal" evidence="14">
    <location>
        <begin position="406"/>
        <end position="596"/>
    </location>
</feature>
<dbReference type="PANTHER" id="PTHR13174:SF3">
    <property type="entry name" value="D-GLUCURONYL C5-EPIMERASE"/>
    <property type="match status" value="1"/>
</dbReference>
<evidence type="ECO:0000313" key="17">
    <source>
        <dbReference type="EnsemblMetazoa" id="KAF7493315.1"/>
    </source>
</evidence>
<dbReference type="GO" id="GO:0005794">
    <property type="term" value="C:Golgi apparatus"/>
    <property type="evidence" value="ECO:0007669"/>
    <property type="project" value="TreeGrafter"/>
</dbReference>
<evidence type="ECO:0000256" key="9">
    <source>
        <dbReference type="ARBA" id="ARBA00022989"/>
    </source>
</evidence>
<sequence length="607" mass="70046">MKFHIKKILFLLIFVFVMLFCWIFFLSNSSNRLSKLVDNSVQFDLRRENNNLLENTAANLSNNRTQSDQKSSETLKSSSNEYETKDLEKIFGRNQFNRKISNIVCDINGEYKIDCLRLKNSKETIVYVPFSLIRKYFEINGRIVKSDNQGEYFEWNHSYSKIFYPSVPYSYDGEFLWFGNYNVEFRDRVKCISPVDHVPVSTQWHAVGHLYPTQISQYGLSHFTKNITSPKPNVFTIIDQGSFDVKKFSRFAYKSVAAKQNNFVSFENLIVDLTSKNLTNYLIAKLDIKFLDPNSTISFQILNRIENRILQIVFTKSELHNELHSLDQTIVSGIGPENQKSNSILLTRDLLIDLFKNRLISDRKRSNYCVVKIFTDGSVQIRTLSLKTSAHGEFALAAGEWLVKNQNELGGWPIKVKRKFAKGALSINEGWHSAMSQGQAISLLVRLYSRTSDPKYLKIAKKALKLFEIESYRNGIKAMLFDKYTWFEEYPTAPSIFVLNGFIYSLFGLYDLSKICDDTFCQRSGKLFDIGIQSLEAALPLFDSGSGSFYDLRHLSLGIAPNLARWDYHSTHINQLLHLYTIVRGDIIQTTAERWIGYMKGHRASHN</sequence>
<dbReference type="AlphaFoldDB" id="A0A834RAR4"/>
<evidence type="ECO:0000256" key="7">
    <source>
        <dbReference type="ARBA" id="ARBA00022692"/>
    </source>
</evidence>
<keyword evidence="10" id="KW-0472">Membrane</keyword>
<comment type="pathway">
    <text evidence="4">Glycan metabolism; heparan sulfate biosynthesis.</text>
</comment>
<evidence type="ECO:0000256" key="3">
    <source>
        <dbReference type="ARBA" id="ARBA00004841"/>
    </source>
</evidence>
<evidence type="ECO:0000256" key="6">
    <source>
        <dbReference type="ARBA" id="ARBA00012087"/>
    </source>
</evidence>
<comment type="similarity">
    <text evidence="5">Belongs to the D-glucuronyl C5-epimerase family.</text>
</comment>
<proteinExistence type="inferred from homology"/>
<reference evidence="17" key="3">
    <citation type="submission" date="2022-06" db="UniProtKB">
        <authorList>
            <consortium name="EnsemblMetazoa"/>
        </authorList>
    </citation>
    <scope>IDENTIFICATION</scope>
</reference>
<evidence type="ECO:0000256" key="13">
    <source>
        <dbReference type="SAM" id="MobiDB-lite"/>
    </source>
</evidence>
<dbReference type="Pfam" id="PF06662">
    <property type="entry name" value="C5-epim_C"/>
    <property type="match status" value="1"/>
</dbReference>
<feature type="domain" description="D-glucuronyl C5-epimerase beta-sandwich" evidence="15">
    <location>
        <begin position="277"/>
        <end position="373"/>
    </location>
</feature>
<evidence type="ECO:0000313" key="16">
    <source>
        <dbReference type="EMBL" id="KAF7493315.1"/>
    </source>
</evidence>
<dbReference type="GO" id="GO:0015012">
    <property type="term" value="P:heparan sulfate proteoglycan biosynthetic process"/>
    <property type="evidence" value="ECO:0007669"/>
    <property type="project" value="InterPro"/>
</dbReference>
<dbReference type="InterPro" id="IPR059154">
    <property type="entry name" value="Glce_b_sandwich"/>
</dbReference>
<protein>
    <recommendedName>
        <fullName evidence="6">heparosan-N-sulfate-glucuronate 5-epimerase</fullName>
        <ecNumber evidence="6">5.1.3.17</ecNumber>
    </recommendedName>
</protein>
<feature type="compositionally biased region" description="Polar residues" evidence="13">
    <location>
        <begin position="64"/>
        <end position="80"/>
    </location>
</feature>
<dbReference type="OrthoDB" id="5914444at2759"/>
<keyword evidence="7" id="KW-0812">Transmembrane</keyword>
<evidence type="ECO:0000256" key="12">
    <source>
        <dbReference type="ARBA" id="ARBA00037847"/>
    </source>
</evidence>
<evidence type="ECO:0000313" key="18">
    <source>
        <dbReference type="Proteomes" id="UP000070412"/>
    </source>
</evidence>
<evidence type="ECO:0000256" key="10">
    <source>
        <dbReference type="ARBA" id="ARBA00023136"/>
    </source>
</evidence>
<dbReference type="GO" id="GO:0047464">
    <property type="term" value="F:heparosan-N-sulfate-glucuronate 5-epimerase activity"/>
    <property type="evidence" value="ECO:0007669"/>
    <property type="project" value="UniProtKB-EC"/>
</dbReference>
<organism evidence="16">
    <name type="scientific">Sarcoptes scabiei</name>
    <name type="common">Itch mite</name>
    <name type="synonym">Acarus scabiei</name>
    <dbReference type="NCBI Taxonomy" id="52283"/>
    <lineage>
        <taxon>Eukaryota</taxon>
        <taxon>Metazoa</taxon>
        <taxon>Ecdysozoa</taxon>
        <taxon>Arthropoda</taxon>
        <taxon>Chelicerata</taxon>
        <taxon>Arachnida</taxon>
        <taxon>Acari</taxon>
        <taxon>Acariformes</taxon>
        <taxon>Sarcoptiformes</taxon>
        <taxon>Astigmata</taxon>
        <taxon>Psoroptidia</taxon>
        <taxon>Sarcoptoidea</taxon>
        <taxon>Sarcoptidae</taxon>
        <taxon>Sarcoptinae</taxon>
        <taxon>Sarcoptes</taxon>
    </lineage>
</organism>
<accession>A0A834RAR4</accession>
<keyword evidence="9" id="KW-1133">Transmembrane helix</keyword>
<dbReference type="UniPathway" id="UPA00862"/>
<dbReference type="InterPro" id="IPR039721">
    <property type="entry name" value="C5-epimerase"/>
</dbReference>
<evidence type="ECO:0000256" key="1">
    <source>
        <dbReference type="ARBA" id="ARBA00000434"/>
    </source>
</evidence>
<dbReference type="EMBL" id="WVUK01000056">
    <property type="protein sequence ID" value="KAF7493315.1"/>
    <property type="molecule type" value="Genomic_DNA"/>
</dbReference>